<feature type="transmembrane region" description="Helical" evidence="13">
    <location>
        <begin position="20"/>
        <end position="43"/>
    </location>
</feature>
<evidence type="ECO:0000256" key="4">
    <source>
        <dbReference type="ARBA" id="ARBA00022553"/>
    </source>
</evidence>
<comment type="caution">
    <text evidence="16">The sequence shown here is derived from an EMBL/GenBank/DDBJ whole genome shotgun (WGS) entry which is preliminary data.</text>
</comment>
<dbReference type="PRINTS" id="PR00344">
    <property type="entry name" value="BCTRLSENSOR"/>
</dbReference>
<evidence type="ECO:0000256" key="2">
    <source>
        <dbReference type="ARBA" id="ARBA00004651"/>
    </source>
</evidence>
<dbReference type="Pfam" id="PF02743">
    <property type="entry name" value="dCache_1"/>
    <property type="match status" value="1"/>
</dbReference>
<keyword evidence="11 13" id="KW-0902">Two-component regulatory system</keyword>
<evidence type="ECO:0000256" key="7">
    <source>
        <dbReference type="ARBA" id="ARBA00022741"/>
    </source>
</evidence>
<evidence type="ECO:0000256" key="12">
    <source>
        <dbReference type="ARBA" id="ARBA00023136"/>
    </source>
</evidence>
<dbReference type="InterPro" id="IPR033479">
    <property type="entry name" value="dCache_1"/>
</dbReference>
<dbReference type="InterPro" id="IPR003661">
    <property type="entry name" value="HisK_dim/P_dom"/>
</dbReference>
<evidence type="ECO:0000256" key="3">
    <source>
        <dbReference type="ARBA" id="ARBA00022475"/>
    </source>
</evidence>
<dbReference type="InterPro" id="IPR003594">
    <property type="entry name" value="HATPase_dom"/>
</dbReference>
<evidence type="ECO:0000256" key="14">
    <source>
        <dbReference type="SAM" id="Coils"/>
    </source>
</evidence>
<sequence>MLQPATQNVHPIMGTARRSVAVILISMTALSIGLLFVVSLAYFKSLDREAAETRLLLYKRSLNDTLKRYQYFPFVLAQDPLTRETLNGADDLRLNLRLERFAEESELEAIYLMDADGLVLASSNFNQSPSFLGQNYAFRPYFTEAIEGMRGNYFGIGATTGRPGYFVSEPVVDASGTVLGVMAIKLDISELQQTWEQGEETVLASNADGIVVLASNRDWLFGGLEDLTDEAVARMKATKQFGGRTIRRLPWQTAGDASVRLGDNSYIYSEAEADYLGWKVHYLLSEARAYERALLTTIVFGSAISLLVGIATYLRSKRIQTALAISQSDRDQLREANRKLEQAHSELARSSKLAALGQLSASVVHELGQPISALRNYLTAAEIAGNGNTYPIHQKLSGVVDRMESITRQLRFFIKPGEVKMERVVLNEVIAGALELMQHDFAMAGIEVSCDIEGTAEVMGNRLRLEQVLINLINNALYSLQEEAKTQLRIGLAQSGDTAVLSVEDEGVGFGDRLLSQLQEPFHTTRASGDGMGLGLSIASSIVREHNGELSAENRAEGGAVFTIRLPLVAARSGVMA</sequence>
<comment type="caution">
    <text evidence="13">Lacks conserved residue(s) required for the propagation of feature annotation.</text>
</comment>
<dbReference type="Gene3D" id="6.10.250.3020">
    <property type="match status" value="1"/>
</dbReference>
<keyword evidence="17" id="KW-1185">Reference proteome</keyword>
<evidence type="ECO:0000256" key="1">
    <source>
        <dbReference type="ARBA" id="ARBA00000085"/>
    </source>
</evidence>
<evidence type="ECO:0000256" key="6">
    <source>
        <dbReference type="ARBA" id="ARBA00022692"/>
    </source>
</evidence>
<protein>
    <recommendedName>
        <fullName evidence="13">C4-dicarboxylate transport sensor protein</fullName>
        <ecNumber evidence="13">2.7.13.3</ecNumber>
    </recommendedName>
</protein>
<dbReference type="Proteomes" id="UP001320715">
    <property type="component" value="Unassembled WGS sequence"/>
</dbReference>
<keyword evidence="9 13" id="KW-0067">ATP-binding</keyword>
<dbReference type="InterPro" id="IPR036890">
    <property type="entry name" value="HATPase_C_sf"/>
</dbReference>
<gene>
    <name evidence="16" type="ORF">GTW23_05690</name>
</gene>
<dbReference type="CDD" id="cd00082">
    <property type="entry name" value="HisKA"/>
    <property type="match status" value="1"/>
</dbReference>
<keyword evidence="8 13" id="KW-0418">Kinase</keyword>
<keyword evidence="7 13" id="KW-0547">Nucleotide-binding</keyword>
<evidence type="ECO:0000256" key="10">
    <source>
        <dbReference type="ARBA" id="ARBA00022989"/>
    </source>
</evidence>
<organism evidence="16 17">
    <name type="scientific">Hoeflea alexandrii</name>
    <dbReference type="NCBI Taxonomy" id="288436"/>
    <lineage>
        <taxon>Bacteria</taxon>
        <taxon>Pseudomonadati</taxon>
        <taxon>Pseudomonadota</taxon>
        <taxon>Alphaproteobacteria</taxon>
        <taxon>Hyphomicrobiales</taxon>
        <taxon>Rhizobiaceae</taxon>
        <taxon>Hoeflea</taxon>
    </lineage>
</organism>
<reference evidence="16 17" key="1">
    <citation type="submission" date="2020-01" db="EMBL/GenBank/DDBJ databases">
        <title>Genomes of bacteria type strains.</title>
        <authorList>
            <person name="Chen J."/>
            <person name="Zhu S."/>
            <person name="Yang J."/>
        </authorList>
    </citation>
    <scope>NUCLEOTIDE SEQUENCE [LARGE SCALE GENOMIC DNA]</scope>
    <source>
        <strain evidence="16 17">DSM 16655</strain>
    </source>
</reference>
<dbReference type="SUPFAM" id="SSF55874">
    <property type="entry name" value="ATPase domain of HSP90 chaperone/DNA topoisomerase II/histidine kinase"/>
    <property type="match status" value="1"/>
</dbReference>
<keyword evidence="3 13" id="KW-1003">Cell membrane</keyword>
<keyword evidence="5 13" id="KW-0808">Transferase</keyword>
<keyword evidence="12 13" id="KW-0472">Membrane</keyword>
<dbReference type="InterPro" id="IPR036097">
    <property type="entry name" value="HisK_dim/P_sf"/>
</dbReference>
<dbReference type="EC" id="2.7.13.3" evidence="13"/>
<dbReference type="Gene3D" id="1.10.287.130">
    <property type="match status" value="1"/>
</dbReference>
<feature type="domain" description="Histidine kinase" evidence="15">
    <location>
        <begin position="362"/>
        <end position="570"/>
    </location>
</feature>
<dbReference type="InterPro" id="IPR017055">
    <property type="entry name" value="Sig_transdc_His_kinase_DctB"/>
</dbReference>
<dbReference type="Gene3D" id="3.30.450.20">
    <property type="entry name" value="PAS domain"/>
    <property type="match status" value="2"/>
</dbReference>
<dbReference type="PANTHER" id="PTHR43065">
    <property type="entry name" value="SENSOR HISTIDINE KINASE"/>
    <property type="match status" value="1"/>
</dbReference>
<keyword evidence="6 13" id="KW-0812">Transmembrane</keyword>
<dbReference type="PIRSF" id="PIRSF036431">
    <property type="entry name" value="STHK_DctB"/>
    <property type="match status" value="1"/>
</dbReference>
<evidence type="ECO:0000256" key="13">
    <source>
        <dbReference type="PIRNR" id="PIRNR036431"/>
    </source>
</evidence>
<dbReference type="SMART" id="SM00387">
    <property type="entry name" value="HATPase_c"/>
    <property type="match status" value="1"/>
</dbReference>
<comment type="catalytic activity">
    <reaction evidence="1 13">
        <text>ATP + protein L-histidine = ADP + protein N-phospho-L-histidine.</text>
        <dbReference type="EC" id="2.7.13.3"/>
    </reaction>
</comment>
<dbReference type="InterPro" id="IPR005467">
    <property type="entry name" value="His_kinase_dom"/>
</dbReference>
<dbReference type="Pfam" id="PF02518">
    <property type="entry name" value="HATPase_c"/>
    <property type="match status" value="1"/>
</dbReference>
<evidence type="ECO:0000313" key="16">
    <source>
        <dbReference type="EMBL" id="MCO6407662.1"/>
    </source>
</evidence>
<dbReference type="InterPro" id="IPR029151">
    <property type="entry name" value="Sensor-like_sf"/>
</dbReference>
<comment type="subcellular location">
    <subcellularLocation>
        <location evidence="13">Cell inner membrane</location>
    </subcellularLocation>
    <subcellularLocation>
        <location evidence="2">Cell membrane</location>
        <topology evidence="2">Multi-pass membrane protein</topology>
    </subcellularLocation>
</comment>
<keyword evidence="13" id="KW-0997">Cell inner membrane</keyword>
<keyword evidence="4" id="KW-0597">Phosphoprotein</keyword>
<dbReference type="PANTHER" id="PTHR43065:SF46">
    <property type="entry name" value="C4-DICARBOXYLATE TRANSPORT SENSOR PROTEIN DCTB"/>
    <property type="match status" value="1"/>
</dbReference>
<dbReference type="SUPFAM" id="SSF103190">
    <property type="entry name" value="Sensory domain-like"/>
    <property type="match status" value="1"/>
</dbReference>
<name>A0ABT1CNB2_9HYPH</name>
<dbReference type="SUPFAM" id="SSF47384">
    <property type="entry name" value="Homodimeric domain of signal transducing histidine kinase"/>
    <property type="match status" value="1"/>
</dbReference>
<dbReference type="InterPro" id="IPR004358">
    <property type="entry name" value="Sig_transdc_His_kin-like_C"/>
</dbReference>
<feature type="coiled-coil region" evidence="14">
    <location>
        <begin position="323"/>
        <end position="353"/>
    </location>
</feature>
<evidence type="ECO:0000313" key="17">
    <source>
        <dbReference type="Proteomes" id="UP001320715"/>
    </source>
</evidence>
<dbReference type="PROSITE" id="PS50109">
    <property type="entry name" value="HIS_KIN"/>
    <property type="match status" value="1"/>
</dbReference>
<keyword evidence="10 13" id="KW-1133">Transmembrane helix</keyword>
<evidence type="ECO:0000256" key="5">
    <source>
        <dbReference type="ARBA" id="ARBA00022679"/>
    </source>
</evidence>
<evidence type="ECO:0000259" key="15">
    <source>
        <dbReference type="PROSITE" id="PS50109"/>
    </source>
</evidence>
<dbReference type="GO" id="GO:0016301">
    <property type="term" value="F:kinase activity"/>
    <property type="evidence" value="ECO:0007669"/>
    <property type="project" value="UniProtKB-KW"/>
</dbReference>
<evidence type="ECO:0000256" key="11">
    <source>
        <dbReference type="ARBA" id="ARBA00023012"/>
    </source>
</evidence>
<proteinExistence type="predicted"/>
<keyword evidence="14" id="KW-0175">Coiled coil</keyword>
<dbReference type="CDD" id="cd12914">
    <property type="entry name" value="PDC1_DGC_like"/>
    <property type="match status" value="1"/>
</dbReference>
<dbReference type="EMBL" id="JAAAML010000001">
    <property type="protein sequence ID" value="MCO6407662.1"/>
    <property type="molecule type" value="Genomic_DNA"/>
</dbReference>
<evidence type="ECO:0000256" key="9">
    <source>
        <dbReference type="ARBA" id="ARBA00022840"/>
    </source>
</evidence>
<dbReference type="Gene3D" id="3.30.565.10">
    <property type="entry name" value="Histidine kinase-like ATPase, C-terminal domain"/>
    <property type="match status" value="1"/>
</dbReference>
<dbReference type="RefSeq" id="WP_152008190.1">
    <property type="nucleotide sequence ID" value="NZ_JAAAML010000001.1"/>
</dbReference>
<evidence type="ECO:0000256" key="8">
    <source>
        <dbReference type="ARBA" id="ARBA00022777"/>
    </source>
</evidence>
<comment type="function">
    <text evidence="13">Member of the two-component regulatory system DctB/DctD involved in the transport of C4-dicarboxylates. DctB functions as a membrane-associated protein kinase that phosphorylates DctD in response to environmental signals.</text>
</comment>
<accession>A0ABT1CNB2</accession>